<sequence>MSQFFTEPEWPHSLAELKNVDALLRCAICFDYLNIAMMVQQCSHNYCSLCIRKFLSYKTQCPLCSLAMTESDLKNNRALDEIVKSFKLARHELLKLNLESPPVSPQIPRQVKPLDHKKTTGVKQENRLIDEFLKFDSPAASGDKVTCEPPEMPPSASVADTLEQPSTSCKVKDAVKVECPVCGVNIPEQFINRHLDSCLARDEKKESLRSSFTKRKPMAKVVYDLLSDQELRRRLKELGLPTQGPRQQLVKRHQEFLHMHNAQCDSLNPKTVQEIVKEVERNEKQRVRLESKSKTVMLFSKNQSEEEIDEIHAQYRKQNKTAFQQLIEQVKGRHQSTPAGVKAEPDDEDHRGAAEPGQPEGPCGAFSPPVPHASVGTEDGQWDSSSPAASCLSTSSSCSDILHSDLTEDQQPLKTMPLRKRKAPSIGESGQQAKARRTSRATRGGRGGPP</sequence>
<dbReference type="SMART" id="SM00513">
    <property type="entry name" value="SAP"/>
    <property type="match status" value="1"/>
</dbReference>
<evidence type="ECO:0000256" key="1">
    <source>
        <dbReference type="ARBA" id="ARBA00000900"/>
    </source>
</evidence>
<evidence type="ECO:0000256" key="8">
    <source>
        <dbReference type="ARBA" id="ARBA00022763"/>
    </source>
</evidence>
<evidence type="ECO:0000256" key="18">
    <source>
        <dbReference type="SAM" id="Coils"/>
    </source>
</evidence>
<dbReference type="PANTHER" id="PTHR14134">
    <property type="entry name" value="E3 UBIQUITIN-PROTEIN LIGASE RAD18"/>
    <property type="match status" value="1"/>
</dbReference>
<feature type="compositionally biased region" description="Low complexity" evidence="19">
    <location>
        <begin position="383"/>
        <end position="401"/>
    </location>
</feature>
<dbReference type="SMART" id="SM00184">
    <property type="entry name" value="RING"/>
    <property type="match status" value="1"/>
</dbReference>
<reference evidence="23" key="1">
    <citation type="journal article" date="2021" name="Cell">
        <title>Tracing the genetic footprints of vertebrate landing in non-teleost ray-finned fishes.</title>
        <authorList>
            <person name="Bi X."/>
            <person name="Wang K."/>
            <person name="Yang L."/>
            <person name="Pan H."/>
            <person name="Jiang H."/>
            <person name="Wei Q."/>
            <person name="Fang M."/>
            <person name="Yu H."/>
            <person name="Zhu C."/>
            <person name="Cai Y."/>
            <person name="He Y."/>
            <person name="Gan X."/>
            <person name="Zeng H."/>
            <person name="Yu D."/>
            <person name="Zhu Y."/>
            <person name="Jiang H."/>
            <person name="Qiu Q."/>
            <person name="Yang H."/>
            <person name="Zhang Y.E."/>
            <person name="Wang W."/>
            <person name="Zhu M."/>
            <person name="He S."/>
            <person name="Zhang G."/>
        </authorList>
    </citation>
    <scope>NUCLEOTIDE SEQUENCE</scope>
    <source>
        <strain evidence="23">Bchr_001</strain>
    </source>
</reference>
<organism evidence="23 24">
    <name type="scientific">Polypterus senegalus</name>
    <name type="common">Senegal bichir</name>
    <dbReference type="NCBI Taxonomy" id="55291"/>
    <lineage>
        <taxon>Eukaryota</taxon>
        <taxon>Metazoa</taxon>
        <taxon>Chordata</taxon>
        <taxon>Craniata</taxon>
        <taxon>Vertebrata</taxon>
        <taxon>Euteleostomi</taxon>
        <taxon>Actinopterygii</taxon>
        <taxon>Polypteriformes</taxon>
        <taxon>Polypteridae</taxon>
        <taxon>Polypterus</taxon>
    </lineage>
</organism>
<evidence type="ECO:0000259" key="22">
    <source>
        <dbReference type="PROSITE" id="PS51908"/>
    </source>
</evidence>
<dbReference type="PANTHER" id="PTHR14134:SF2">
    <property type="entry name" value="E3 UBIQUITIN-PROTEIN LIGASE RAD18"/>
    <property type="match status" value="1"/>
</dbReference>
<evidence type="ECO:0000313" key="23">
    <source>
        <dbReference type="EMBL" id="MBN3294015.1"/>
    </source>
</evidence>
<dbReference type="Pfam" id="PF13923">
    <property type="entry name" value="zf-C3HC4_2"/>
    <property type="match status" value="1"/>
</dbReference>
<evidence type="ECO:0000256" key="11">
    <source>
        <dbReference type="ARBA" id="ARBA00022833"/>
    </source>
</evidence>
<evidence type="ECO:0000256" key="19">
    <source>
        <dbReference type="SAM" id="MobiDB-lite"/>
    </source>
</evidence>
<comment type="caution">
    <text evidence="23">The sequence shown here is derived from an EMBL/GenBank/DDBJ whole genome shotgun (WGS) entry which is preliminary data.</text>
</comment>
<dbReference type="InterPro" id="IPR003034">
    <property type="entry name" value="SAP_dom"/>
</dbReference>
<keyword evidence="13 17" id="KW-0234">DNA repair</keyword>
<protein>
    <recommendedName>
        <fullName evidence="5">RING-type E3 ubiquitin transferase</fullName>
        <ecNumber evidence="5">2.3.2.27</ecNumber>
    </recommendedName>
    <alternativeName>
        <fullName evidence="15">RING-type E3 ubiquitin transferase RAD18</fullName>
    </alternativeName>
</protein>
<feature type="domain" description="RING-type" evidence="20">
    <location>
        <begin position="26"/>
        <end position="65"/>
    </location>
</feature>
<dbReference type="GeneID" id="120541476"/>
<keyword evidence="8 17" id="KW-0227">DNA damage</keyword>
<dbReference type="InterPro" id="IPR006642">
    <property type="entry name" value="Rad18_UBZ4"/>
</dbReference>
<dbReference type="Gene3D" id="3.30.160.60">
    <property type="entry name" value="Classic Zinc Finger"/>
    <property type="match status" value="1"/>
</dbReference>
<evidence type="ECO:0000256" key="4">
    <source>
        <dbReference type="ARBA" id="ARBA00009506"/>
    </source>
</evidence>
<comment type="subcellular location">
    <subcellularLocation>
        <location evidence="2">Nucleus</location>
    </subcellularLocation>
</comment>
<comment type="catalytic activity">
    <reaction evidence="1">
        <text>S-ubiquitinyl-[E2 ubiquitin-conjugating enzyme]-L-cysteine + [acceptor protein]-L-lysine = [E2 ubiquitin-conjugating enzyme]-L-cysteine + N(6)-ubiquitinyl-[acceptor protein]-L-lysine.</text>
        <dbReference type="EC" id="2.3.2.27"/>
    </reaction>
</comment>
<evidence type="ECO:0000256" key="9">
    <source>
        <dbReference type="ARBA" id="ARBA00022771"/>
    </source>
</evidence>
<dbReference type="InterPro" id="IPR013083">
    <property type="entry name" value="Znf_RING/FYVE/PHD"/>
</dbReference>
<evidence type="ECO:0000256" key="5">
    <source>
        <dbReference type="ARBA" id="ARBA00012483"/>
    </source>
</evidence>
<keyword evidence="24" id="KW-1185">Reference proteome</keyword>
<evidence type="ECO:0000256" key="10">
    <source>
        <dbReference type="ARBA" id="ARBA00022786"/>
    </source>
</evidence>
<keyword evidence="23" id="KW-0436">Ligase</keyword>
<evidence type="ECO:0000256" key="3">
    <source>
        <dbReference type="ARBA" id="ARBA00004906"/>
    </source>
</evidence>
<dbReference type="Gene3D" id="3.30.40.10">
    <property type="entry name" value="Zinc/RING finger domain, C3HC4 (zinc finger)"/>
    <property type="match status" value="1"/>
</dbReference>
<keyword evidence="12" id="KW-0238">DNA-binding</keyword>
<gene>
    <name evidence="23" type="primary">Rad18</name>
    <name evidence="23" type="ORF">GTO92_0019511</name>
</gene>
<feature type="region of interest" description="Disordered" evidence="19">
    <location>
        <begin position="330"/>
        <end position="450"/>
    </location>
</feature>
<comment type="pathway">
    <text evidence="3">Protein modification; protein ubiquitination.</text>
</comment>
<dbReference type="EC" id="2.3.2.27" evidence="5"/>
<evidence type="ECO:0000256" key="7">
    <source>
        <dbReference type="ARBA" id="ARBA00022723"/>
    </source>
</evidence>
<keyword evidence="11" id="KW-0862">Zinc</keyword>
<keyword evidence="7" id="KW-0479">Metal-binding</keyword>
<evidence type="ECO:0000256" key="16">
    <source>
        <dbReference type="PROSITE-ProRule" id="PRU00175"/>
    </source>
</evidence>
<dbReference type="InterPro" id="IPR017907">
    <property type="entry name" value="Znf_RING_CS"/>
</dbReference>
<evidence type="ECO:0000256" key="6">
    <source>
        <dbReference type="ARBA" id="ARBA00022679"/>
    </source>
</evidence>
<evidence type="ECO:0000256" key="13">
    <source>
        <dbReference type="ARBA" id="ARBA00023204"/>
    </source>
</evidence>
<dbReference type="Pfam" id="PF02037">
    <property type="entry name" value="SAP"/>
    <property type="match status" value="1"/>
</dbReference>
<dbReference type="GO" id="GO:0016874">
    <property type="term" value="F:ligase activity"/>
    <property type="evidence" value="ECO:0007669"/>
    <property type="project" value="UniProtKB-KW"/>
</dbReference>
<evidence type="ECO:0000256" key="15">
    <source>
        <dbReference type="ARBA" id="ARBA00031783"/>
    </source>
</evidence>
<dbReference type="PROSITE" id="PS51908">
    <property type="entry name" value="ZF_UBZ4"/>
    <property type="match status" value="1"/>
</dbReference>
<dbReference type="RefSeq" id="XP_039629088.1">
    <property type="nucleotide sequence ID" value="XM_039773154.1"/>
</dbReference>
<feature type="non-terminal residue" evidence="23">
    <location>
        <position position="450"/>
    </location>
</feature>
<dbReference type="EMBL" id="JAAWVN010024413">
    <property type="protein sequence ID" value="MBN3294015.1"/>
    <property type="molecule type" value="Genomic_DNA"/>
</dbReference>
<dbReference type="InterPro" id="IPR039577">
    <property type="entry name" value="Rad18"/>
</dbReference>
<name>A0ABS2Z694_POLSE</name>
<feature type="domain" description="UBZ4-type" evidence="22">
    <location>
        <begin position="176"/>
        <end position="203"/>
    </location>
</feature>
<keyword evidence="18" id="KW-0175">Coiled coil</keyword>
<accession>A0ABS2Z694</accession>
<comment type="similarity">
    <text evidence="4">Belongs to the RAD18 family.</text>
</comment>
<dbReference type="CDD" id="cd16529">
    <property type="entry name" value="RING-HC_RAD18"/>
    <property type="match status" value="1"/>
</dbReference>
<keyword evidence="14" id="KW-0539">Nucleus</keyword>
<feature type="non-terminal residue" evidence="23">
    <location>
        <position position="1"/>
    </location>
</feature>
<dbReference type="Proteomes" id="UP001166052">
    <property type="component" value="Unassembled WGS sequence"/>
</dbReference>
<keyword evidence="6" id="KW-0808">Transferase</keyword>
<dbReference type="SMART" id="SM00734">
    <property type="entry name" value="ZnF_Rad18"/>
    <property type="match status" value="1"/>
</dbReference>
<evidence type="ECO:0000256" key="14">
    <source>
        <dbReference type="ARBA" id="ARBA00023242"/>
    </source>
</evidence>
<evidence type="ECO:0000259" key="21">
    <source>
        <dbReference type="PROSITE" id="PS50800"/>
    </source>
</evidence>
<dbReference type="InterPro" id="IPR001841">
    <property type="entry name" value="Znf_RING"/>
</dbReference>
<dbReference type="PROSITE" id="PS50089">
    <property type="entry name" value="ZF_RING_2"/>
    <property type="match status" value="1"/>
</dbReference>
<feature type="coiled-coil region" evidence="18">
    <location>
        <begin position="272"/>
        <end position="321"/>
    </location>
</feature>
<evidence type="ECO:0000256" key="17">
    <source>
        <dbReference type="PROSITE-ProRule" id="PRU01256"/>
    </source>
</evidence>
<keyword evidence="10" id="KW-0833">Ubl conjugation pathway</keyword>
<evidence type="ECO:0000259" key="20">
    <source>
        <dbReference type="PROSITE" id="PS50089"/>
    </source>
</evidence>
<feature type="domain" description="SAP" evidence="21">
    <location>
        <begin position="223"/>
        <end position="257"/>
    </location>
</feature>
<evidence type="ECO:0000256" key="12">
    <source>
        <dbReference type="ARBA" id="ARBA00023125"/>
    </source>
</evidence>
<proteinExistence type="inferred from homology"/>
<dbReference type="PROSITE" id="PS50800">
    <property type="entry name" value="SAP"/>
    <property type="match status" value="1"/>
</dbReference>
<dbReference type="SUPFAM" id="SSF57850">
    <property type="entry name" value="RING/U-box"/>
    <property type="match status" value="1"/>
</dbReference>
<evidence type="ECO:0000313" key="24">
    <source>
        <dbReference type="Proteomes" id="UP001166052"/>
    </source>
</evidence>
<evidence type="ECO:0000256" key="2">
    <source>
        <dbReference type="ARBA" id="ARBA00004123"/>
    </source>
</evidence>
<keyword evidence="9 16" id="KW-0863">Zinc-finger</keyword>
<dbReference type="PROSITE" id="PS00518">
    <property type="entry name" value="ZF_RING_1"/>
    <property type="match status" value="1"/>
</dbReference>